<comment type="cofactor">
    <cofactor evidence="3">
        <name>FAD</name>
        <dbReference type="ChEBI" id="CHEBI:57692"/>
    </cofactor>
</comment>
<dbReference type="InterPro" id="IPR052034">
    <property type="entry name" value="NasD-like"/>
</dbReference>
<keyword evidence="12" id="KW-0411">Iron-sulfur</keyword>
<keyword evidence="9" id="KW-0274">FAD</keyword>
<keyword evidence="11" id="KW-0408">Iron</keyword>
<name>A0ABU5MTS1_9BACT</name>
<feature type="domain" description="NADH-rubredoxin oxidoreductase C-terminal" evidence="15">
    <location>
        <begin position="319"/>
        <end position="391"/>
    </location>
</feature>
<evidence type="ECO:0000256" key="5">
    <source>
        <dbReference type="ARBA" id="ARBA00010429"/>
    </source>
</evidence>
<sequence length="476" mass="52042">MADNKKQVVVIGNGMAGYRFCEKLLEYDAHHQYAMTVLGDEPVPAYDRVSLSTLFSGRRQAELYFAEQRWYDYYKIDLNLGSRAVSVDRKAKSVTAEDGTEYSYDKLVIATGSRPIIPAIGNTALGGVHVYRTAADVKAIREEARNAKNAVVIGGGLLGLEIAEACREMGLETTILEREKFLMPEQLDEMAGKLLDMKIEELGIHLKLGAHVQSLKGESDIERVVLDNGDVFDADLVVVTAGITPNDEIGTEAGLERGARGGIAIGKTTQTSDPDIYAIGECAAFKDTLFGLVAPCYAMAETCAAHLGGINKTFALQKPASKLKLLDLQVASIGNIHLPEDGDVDYFYDQDIQNGVYKKLLISKDWKTLYGAILVGEFSEFERLRKYIEKGLEMPDHPRELLAPIGRPIELDIELEDDDLVCFCNHVTKGDICKAIDAHNLKDASGVMATTYAAGLCGGCYDTVVAVTKQYIEHGV</sequence>
<dbReference type="PRINTS" id="PR00368">
    <property type="entry name" value="FADPNR"/>
</dbReference>
<keyword evidence="6" id="KW-0349">Heme</keyword>
<keyword evidence="8" id="KW-0479">Metal-binding</keyword>
<evidence type="ECO:0000313" key="17">
    <source>
        <dbReference type="Proteomes" id="UP001290861"/>
    </source>
</evidence>
<dbReference type="InterPro" id="IPR041575">
    <property type="entry name" value="Rubredoxin_C"/>
</dbReference>
<reference evidence="16 17" key="1">
    <citation type="journal article" date="2024" name="Appl. Environ. Microbiol.">
        <title>Pontiella agarivorans sp. nov., a novel marine anaerobic bacterium capable of degrading macroalgal polysaccharides and fixing nitrogen.</title>
        <authorList>
            <person name="Liu N."/>
            <person name="Kivenson V."/>
            <person name="Peng X."/>
            <person name="Cui Z."/>
            <person name="Lankiewicz T.S."/>
            <person name="Gosselin K.M."/>
            <person name="English C.J."/>
            <person name="Blair E.M."/>
            <person name="O'Malley M.A."/>
            <person name="Valentine D.L."/>
        </authorList>
    </citation>
    <scope>NUCLEOTIDE SEQUENCE [LARGE SCALE GENOMIC DNA]</scope>
    <source>
        <strain evidence="16 17">NLcol2</strain>
    </source>
</reference>
<dbReference type="Pfam" id="PF07992">
    <property type="entry name" value="Pyr_redox_2"/>
    <property type="match status" value="1"/>
</dbReference>
<comment type="caution">
    <text evidence="16">The sequence shown here is derived from an EMBL/GenBank/DDBJ whole genome shotgun (WGS) entry which is preliminary data.</text>
</comment>
<evidence type="ECO:0000313" key="16">
    <source>
        <dbReference type="EMBL" id="MDZ8117606.1"/>
    </source>
</evidence>
<dbReference type="InterPro" id="IPR016156">
    <property type="entry name" value="FAD/NAD-linked_Rdtase_dimer_sf"/>
</dbReference>
<evidence type="ECO:0000256" key="11">
    <source>
        <dbReference type="ARBA" id="ARBA00023004"/>
    </source>
</evidence>
<comment type="similarity">
    <text evidence="5">Belongs to the nitrite and sulfite reductase 4Fe-4S domain family.</text>
</comment>
<dbReference type="InterPro" id="IPR036188">
    <property type="entry name" value="FAD/NAD-bd_sf"/>
</dbReference>
<dbReference type="PRINTS" id="PR00411">
    <property type="entry name" value="PNDRDTASEI"/>
</dbReference>
<gene>
    <name evidence="16" type="ORF">P9H32_03125</name>
</gene>
<dbReference type="SUPFAM" id="SSF51905">
    <property type="entry name" value="FAD/NAD(P)-binding domain"/>
    <property type="match status" value="2"/>
</dbReference>
<evidence type="ECO:0000256" key="12">
    <source>
        <dbReference type="ARBA" id="ARBA00023014"/>
    </source>
</evidence>
<protein>
    <submittedName>
        <fullName evidence="16">FAD-dependent oxidoreductase</fullName>
    </submittedName>
</protein>
<dbReference type="InterPro" id="IPR007419">
    <property type="entry name" value="BFD-like_2Fe2S-bd_dom"/>
</dbReference>
<evidence type="ECO:0000259" key="15">
    <source>
        <dbReference type="Pfam" id="PF18267"/>
    </source>
</evidence>
<keyword evidence="17" id="KW-1185">Reference proteome</keyword>
<dbReference type="Proteomes" id="UP001290861">
    <property type="component" value="Unassembled WGS sequence"/>
</dbReference>
<dbReference type="EMBL" id="JARVCO010000002">
    <property type="protein sequence ID" value="MDZ8117606.1"/>
    <property type="molecule type" value="Genomic_DNA"/>
</dbReference>
<evidence type="ECO:0000256" key="1">
    <source>
        <dbReference type="ARBA" id="ARBA00001929"/>
    </source>
</evidence>
<feature type="domain" description="BFD-like [2Fe-2S]-binding" evidence="13">
    <location>
        <begin position="420"/>
        <end position="466"/>
    </location>
</feature>
<dbReference type="Gene3D" id="1.10.10.1100">
    <property type="entry name" value="BFD-like [2Fe-2S]-binding domain"/>
    <property type="match status" value="1"/>
</dbReference>
<comment type="cofactor">
    <cofactor evidence="1">
        <name>siroheme</name>
        <dbReference type="ChEBI" id="CHEBI:60052"/>
    </cofactor>
</comment>
<evidence type="ECO:0000256" key="8">
    <source>
        <dbReference type="ARBA" id="ARBA00022723"/>
    </source>
</evidence>
<evidence type="ECO:0000259" key="14">
    <source>
        <dbReference type="Pfam" id="PF07992"/>
    </source>
</evidence>
<dbReference type="PANTHER" id="PTHR43809:SF1">
    <property type="entry name" value="NITRITE REDUCTASE (NADH) LARGE SUBUNIT"/>
    <property type="match status" value="1"/>
</dbReference>
<keyword evidence="7" id="KW-0285">Flavoprotein</keyword>
<dbReference type="InterPro" id="IPR023753">
    <property type="entry name" value="FAD/NAD-binding_dom"/>
</dbReference>
<dbReference type="Gene3D" id="3.50.50.60">
    <property type="entry name" value="FAD/NAD(P)-binding domain"/>
    <property type="match status" value="2"/>
</dbReference>
<evidence type="ECO:0000256" key="10">
    <source>
        <dbReference type="ARBA" id="ARBA00023002"/>
    </source>
</evidence>
<comment type="cofactor">
    <cofactor evidence="2">
        <name>[4Fe-4S] cluster</name>
        <dbReference type="ChEBI" id="CHEBI:49883"/>
    </cofactor>
</comment>
<feature type="domain" description="FAD/NAD(P)-binding" evidence="14">
    <location>
        <begin position="6"/>
        <end position="287"/>
    </location>
</feature>
<comment type="pathway">
    <text evidence="4">Nitrogen metabolism; nitrate reduction (assimilation).</text>
</comment>
<dbReference type="RefSeq" id="WP_322607406.1">
    <property type="nucleotide sequence ID" value="NZ_JARVCO010000002.1"/>
</dbReference>
<keyword evidence="10" id="KW-0560">Oxidoreductase</keyword>
<dbReference type="PANTHER" id="PTHR43809">
    <property type="entry name" value="NITRITE REDUCTASE (NADH) LARGE SUBUNIT"/>
    <property type="match status" value="1"/>
</dbReference>
<evidence type="ECO:0000256" key="3">
    <source>
        <dbReference type="ARBA" id="ARBA00001974"/>
    </source>
</evidence>
<dbReference type="Gene3D" id="3.30.390.30">
    <property type="match status" value="1"/>
</dbReference>
<dbReference type="Pfam" id="PF04324">
    <property type="entry name" value="Fer2_BFD"/>
    <property type="match status" value="1"/>
</dbReference>
<accession>A0ABU5MTS1</accession>
<proteinExistence type="inferred from homology"/>
<evidence type="ECO:0000256" key="6">
    <source>
        <dbReference type="ARBA" id="ARBA00022617"/>
    </source>
</evidence>
<dbReference type="Pfam" id="PF18267">
    <property type="entry name" value="Rubredoxin_C"/>
    <property type="match status" value="1"/>
</dbReference>
<evidence type="ECO:0000256" key="4">
    <source>
        <dbReference type="ARBA" id="ARBA00005096"/>
    </source>
</evidence>
<evidence type="ECO:0000256" key="7">
    <source>
        <dbReference type="ARBA" id="ARBA00022630"/>
    </source>
</evidence>
<evidence type="ECO:0000259" key="13">
    <source>
        <dbReference type="Pfam" id="PF04324"/>
    </source>
</evidence>
<evidence type="ECO:0000256" key="9">
    <source>
        <dbReference type="ARBA" id="ARBA00022827"/>
    </source>
</evidence>
<evidence type="ECO:0000256" key="2">
    <source>
        <dbReference type="ARBA" id="ARBA00001966"/>
    </source>
</evidence>
<dbReference type="InterPro" id="IPR041854">
    <property type="entry name" value="BFD-like_2Fe2S-bd_dom_sf"/>
</dbReference>
<organism evidence="16 17">
    <name type="scientific">Pontiella agarivorans</name>
    <dbReference type="NCBI Taxonomy" id="3038953"/>
    <lineage>
        <taxon>Bacteria</taxon>
        <taxon>Pseudomonadati</taxon>
        <taxon>Kiritimatiellota</taxon>
        <taxon>Kiritimatiellia</taxon>
        <taxon>Kiritimatiellales</taxon>
        <taxon>Pontiellaceae</taxon>
        <taxon>Pontiella</taxon>
    </lineage>
</organism>